<keyword evidence="5" id="KW-1185">Reference proteome</keyword>
<dbReference type="Gene3D" id="2.60.40.150">
    <property type="entry name" value="C2 domain"/>
    <property type="match status" value="1"/>
</dbReference>
<keyword evidence="1" id="KW-0479">Metal-binding</keyword>
<keyword evidence="2" id="KW-0106">Calcium</keyword>
<dbReference type="Proteomes" id="UP000274822">
    <property type="component" value="Unassembled WGS sequence"/>
</dbReference>
<feature type="domain" description="C2" evidence="3">
    <location>
        <begin position="1"/>
        <end position="113"/>
    </location>
</feature>
<dbReference type="GO" id="GO:0016020">
    <property type="term" value="C:membrane"/>
    <property type="evidence" value="ECO:0007669"/>
    <property type="project" value="TreeGrafter"/>
</dbReference>
<gene>
    <name evidence="4" type="ORF">BC938DRAFT_475874</name>
</gene>
<protein>
    <submittedName>
        <fullName evidence="4">C2 domain-containing protein</fullName>
    </submittedName>
</protein>
<dbReference type="SMART" id="SM00239">
    <property type="entry name" value="C2"/>
    <property type="match status" value="1"/>
</dbReference>
<sequence length="160" mass="18434">MPTVHFRIGVIRAKDLAIAADLPNALHHRDKTGFSDPYAVMRVNDKKYTTPVIYQTLNPEWNYTIDLKLNASRCPRFIHLTVWDKDTYGRDYLGEINIPIGNLFMRNGGEAMGGQARHYDDPQNQDVWFGLNKRSEKQNVSGEVCLRFGFVEDEVRSDEE</sequence>
<evidence type="ECO:0000256" key="1">
    <source>
        <dbReference type="ARBA" id="ARBA00022723"/>
    </source>
</evidence>
<dbReference type="Pfam" id="PF00168">
    <property type="entry name" value="C2"/>
    <property type="match status" value="1"/>
</dbReference>
<name>A0A433QZ76_9FUNG</name>
<dbReference type="SUPFAM" id="SSF49562">
    <property type="entry name" value="C2 domain (Calcium/lipid-binding domain, CaLB)"/>
    <property type="match status" value="1"/>
</dbReference>
<reference evidence="4 5" key="1">
    <citation type="journal article" date="2018" name="New Phytol.">
        <title>Phylogenomics of Endogonaceae and evolution of mycorrhizas within Mucoromycota.</title>
        <authorList>
            <person name="Chang Y."/>
            <person name="Desiro A."/>
            <person name="Na H."/>
            <person name="Sandor L."/>
            <person name="Lipzen A."/>
            <person name="Clum A."/>
            <person name="Barry K."/>
            <person name="Grigoriev I.V."/>
            <person name="Martin F.M."/>
            <person name="Stajich J.E."/>
            <person name="Smith M.E."/>
            <person name="Bonito G."/>
            <person name="Spatafora J.W."/>
        </authorList>
    </citation>
    <scope>NUCLEOTIDE SEQUENCE [LARGE SCALE GENOMIC DNA]</scope>
    <source>
        <strain evidence="4 5">AD002</strain>
    </source>
</reference>
<dbReference type="InterPro" id="IPR000008">
    <property type="entry name" value="C2_dom"/>
</dbReference>
<dbReference type="AlphaFoldDB" id="A0A433QZ76"/>
<dbReference type="PANTHER" id="PTHR45911">
    <property type="entry name" value="C2 DOMAIN-CONTAINING PROTEIN"/>
    <property type="match status" value="1"/>
</dbReference>
<evidence type="ECO:0000256" key="2">
    <source>
        <dbReference type="ARBA" id="ARBA00022837"/>
    </source>
</evidence>
<organism evidence="4 5">
    <name type="scientific">Jimgerdemannia flammicorona</name>
    <dbReference type="NCBI Taxonomy" id="994334"/>
    <lineage>
        <taxon>Eukaryota</taxon>
        <taxon>Fungi</taxon>
        <taxon>Fungi incertae sedis</taxon>
        <taxon>Mucoromycota</taxon>
        <taxon>Mucoromycotina</taxon>
        <taxon>Endogonomycetes</taxon>
        <taxon>Endogonales</taxon>
        <taxon>Endogonaceae</taxon>
        <taxon>Jimgerdemannia</taxon>
    </lineage>
</organism>
<dbReference type="PANTHER" id="PTHR45911:SF4">
    <property type="entry name" value="MULTIPLE C2 AND TRANSMEMBRANE DOMAIN-CONTAINING PROTEIN"/>
    <property type="match status" value="1"/>
</dbReference>
<dbReference type="PROSITE" id="PS50004">
    <property type="entry name" value="C2"/>
    <property type="match status" value="1"/>
</dbReference>
<dbReference type="InterPro" id="IPR035892">
    <property type="entry name" value="C2_domain_sf"/>
</dbReference>
<accession>A0A433QZ76</accession>
<comment type="caution">
    <text evidence="4">The sequence shown here is derived from an EMBL/GenBank/DDBJ whole genome shotgun (WGS) entry which is preliminary data.</text>
</comment>
<evidence type="ECO:0000313" key="5">
    <source>
        <dbReference type="Proteomes" id="UP000274822"/>
    </source>
</evidence>
<evidence type="ECO:0000313" key="4">
    <source>
        <dbReference type="EMBL" id="RUS35088.1"/>
    </source>
</evidence>
<evidence type="ECO:0000259" key="3">
    <source>
        <dbReference type="PROSITE" id="PS50004"/>
    </source>
</evidence>
<dbReference type="EMBL" id="RBNJ01000220">
    <property type="protein sequence ID" value="RUS35088.1"/>
    <property type="molecule type" value="Genomic_DNA"/>
</dbReference>
<dbReference type="GO" id="GO:0005509">
    <property type="term" value="F:calcium ion binding"/>
    <property type="evidence" value="ECO:0007669"/>
    <property type="project" value="TreeGrafter"/>
</dbReference>
<dbReference type="PRINTS" id="PR00360">
    <property type="entry name" value="C2DOMAIN"/>
</dbReference>
<proteinExistence type="predicted"/>